<evidence type="ECO:0000313" key="3">
    <source>
        <dbReference type="Proteomes" id="UP000237000"/>
    </source>
</evidence>
<gene>
    <name evidence="2" type="ORF">TorRG33x02_321240</name>
</gene>
<dbReference type="InParanoid" id="A0A2P5BH78"/>
<dbReference type="PANTHER" id="PTHR47074">
    <property type="entry name" value="BNAC02G40300D PROTEIN"/>
    <property type="match status" value="1"/>
</dbReference>
<reference evidence="3" key="1">
    <citation type="submission" date="2016-06" db="EMBL/GenBank/DDBJ databases">
        <title>Parallel loss of symbiosis genes in relatives of nitrogen-fixing non-legume Parasponia.</title>
        <authorList>
            <person name="Van Velzen R."/>
            <person name="Holmer R."/>
            <person name="Bu F."/>
            <person name="Rutten L."/>
            <person name="Van Zeijl A."/>
            <person name="Liu W."/>
            <person name="Santuari L."/>
            <person name="Cao Q."/>
            <person name="Sharma T."/>
            <person name="Shen D."/>
            <person name="Roswanjaya Y."/>
            <person name="Wardhani T."/>
            <person name="Kalhor M.S."/>
            <person name="Jansen J."/>
            <person name="Van den Hoogen J."/>
            <person name="Gungor B."/>
            <person name="Hartog M."/>
            <person name="Hontelez J."/>
            <person name="Verver J."/>
            <person name="Yang W.-C."/>
            <person name="Schijlen E."/>
            <person name="Repin R."/>
            <person name="Schilthuizen M."/>
            <person name="Schranz E."/>
            <person name="Heidstra R."/>
            <person name="Miyata K."/>
            <person name="Fedorova E."/>
            <person name="Kohlen W."/>
            <person name="Bisseling T."/>
            <person name="Smit S."/>
            <person name="Geurts R."/>
        </authorList>
    </citation>
    <scope>NUCLEOTIDE SEQUENCE [LARGE SCALE GENOMIC DNA]</scope>
    <source>
        <strain evidence="3">cv. RG33-2</strain>
    </source>
</reference>
<name>A0A2P5BH78_TREOI</name>
<dbReference type="AlphaFoldDB" id="A0A2P5BH78"/>
<keyword evidence="3" id="KW-1185">Reference proteome</keyword>
<keyword evidence="1" id="KW-0812">Transmembrane</keyword>
<organism evidence="2 3">
    <name type="scientific">Trema orientale</name>
    <name type="common">Charcoal tree</name>
    <name type="synonym">Celtis orientalis</name>
    <dbReference type="NCBI Taxonomy" id="63057"/>
    <lineage>
        <taxon>Eukaryota</taxon>
        <taxon>Viridiplantae</taxon>
        <taxon>Streptophyta</taxon>
        <taxon>Embryophyta</taxon>
        <taxon>Tracheophyta</taxon>
        <taxon>Spermatophyta</taxon>
        <taxon>Magnoliopsida</taxon>
        <taxon>eudicotyledons</taxon>
        <taxon>Gunneridae</taxon>
        <taxon>Pentapetalae</taxon>
        <taxon>rosids</taxon>
        <taxon>fabids</taxon>
        <taxon>Rosales</taxon>
        <taxon>Cannabaceae</taxon>
        <taxon>Trema</taxon>
    </lineage>
</organism>
<keyword evidence="1" id="KW-0472">Membrane</keyword>
<feature type="transmembrane region" description="Helical" evidence="1">
    <location>
        <begin position="96"/>
        <end position="115"/>
    </location>
</feature>
<sequence length="190" mass="21246">MVDNVLWPIDVKVVKTIPLSIQDREDSIIWHYEENGFYTVRSGNSFGSLIALLRCESSSGELFTRPYHLSLISSVARSPSTPETRYYMEGLPRISLWWFLSQILLLISKAVKIVFTKMRVNAQESTIRWLPPPLNTIKMNSDAAVHPSGGGIGIAVIFRDHTGSVIATLSKKLNGLFNVEIAELLAMAVR</sequence>
<keyword evidence="1" id="KW-1133">Transmembrane helix</keyword>
<dbReference type="EMBL" id="JXTC01000522">
    <property type="protein sequence ID" value="PON48113.1"/>
    <property type="molecule type" value="Genomic_DNA"/>
</dbReference>
<evidence type="ECO:0000313" key="2">
    <source>
        <dbReference type="EMBL" id="PON48113.1"/>
    </source>
</evidence>
<dbReference type="OrthoDB" id="1256921at2759"/>
<accession>A0A2P5BH78</accession>
<comment type="caution">
    <text evidence="2">The sequence shown here is derived from an EMBL/GenBank/DDBJ whole genome shotgun (WGS) entry which is preliminary data.</text>
</comment>
<protein>
    <submittedName>
        <fullName evidence="2">Uncharacterized protein</fullName>
    </submittedName>
</protein>
<dbReference type="PANTHER" id="PTHR47074:SF11">
    <property type="entry name" value="REVERSE TRANSCRIPTASE-LIKE PROTEIN"/>
    <property type="match status" value="1"/>
</dbReference>
<proteinExistence type="predicted"/>
<dbReference type="Proteomes" id="UP000237000">
    <property type="component" value="Unassembled WGS sequence"/>
</dbReference>
<dbReference type="InterPro" id="IPR052929">
    <property type="entry name" value="RNase_H-like_EbsB-rel"/>
</dbReference>
<evidence type="ECO:0000256" key="1">
    <source>
        <dbReference type="SAM" id="Phobius"/>
    </source>
</evidence>